<keyword evidence="2" id="KW-1185">Reference proteome</keyword>
<reference evidence="1" key="1">
    <citation type="journal article" date="2021" name="Open Biol.">
        <title>Shared evolutionary footprints suggest mitochondrial oxidative damage underlies multiple complex I losses in fungi.</title>
        <authorList>
            <person name="Schikora-Tamarit M.A."/>
            <person name="Marcet-Houben M."/>
            <person name="Nosek J."/>
            <person name="Gabaldon T."/>
        </authorList>
    </citation>
    <scope>NUCLEOTIDE SEQUENCE</scope>
    <source>
        <strain evidence="1">CBS2887</strain>
    </source>
</reference>
<comment type="caution">
    <text evidence="1">The sequence shown here is derived from an EMBL/GenBank/DDBJ whole genome shotgun (WGS) entry which is preliminary data.</text>
</comment>
<evidence type="ECO:0000313" key="2">
    <source>
        <dbReference type="Proteomes" id="UP000774326"/>
    </source>
</evidence>
<gene>
    <name evidence="1" type="ORF">WICPIJ_005590</name>
</gene>
<protein>
    <submittedName>
        <fullName evidence="1">Uncharacterized protein</fullName>
    </submittedName>
</protein>
<proteinExistence type="predicted"/>
<sequence>MTTSQCYTKLLHVDVGVLLLWRKTSVTGKQFSSYLRTNILVAPLSDGFQEEVSLIFSDIVLISLSKGQESLVPDNWQWSSLGLGGIFIHGIFLNDTESHKVVNQVVNNLVWQGVFLFQEDSDEDCGGWGEFHLQ</sequence>
<dbReference type="AlphaFoldDB" id="A0A9P8TKZ2"/>
<dbReference type="Proteomes" id="UP000774326">
    <property type="component" value="Unassembled WGS sequence"/>
</dbReference>
<organism evidence="1 2">
    <name type="scientific">Wickerhamomyces pijperi</name>
    <name type="common">Yeast</name>
    <name type="synonym">Pichia pijperi</name>
    <dbReference type="NCBI Taxonomy" id="599730"/>
    <lineage>
        <taxon>Eukaryota</taxon>
        <taxon>Fungi</taxon>
        <taxon>Dikarya</taxon>
        <taxon>Ascomycota</taxon>
        <taxon>Saccharomycotina</taxon>
        <taxon>Saccharomycetes</taxon>
        <taxon>Phaffomycetales</taxon>
        <taxon>Wickerhamomycetaceae</taxon>
        <taxon>Wickerhamomyces</taxon>
    </lineage>
</organism>
<evidence type="ECO:0000313" key="1">
    <source>
        <dbReference type="EMBL" id="KAH3683433.1"/>
    </source>
</evidence>
<dbReference type="EMBL" id="JAEUBG010003130">
    <property type="protein sequence ID" value="KAH3683433.1"/>
    <property type="molecule type" value="Genomic_DNA"/>
</dbReference>
<accession>A0A9P8TKZ2</accession>
<name>A0A9P8TKZ2_WICPI</name>
<reference evidence="1" key="2">
    <citation type="submission" date="2021-01" db="EMBL/GenBank/DDBJ databases">
        <authorList>
            <person name="Schikora-Tamarit M.A."/>
        </authorList>
    </citation>
    <scope>NUCLEOTIDE SEQUENCE</scope>
    <source>
        <strain evidence="1">CBS2887</strain>
    </source>
</reference>